<dbReference type="Proteomes" id="UP000800092">
    <property type="component" value="Unassembled WGS sequence"/>
</dbReference>
<proteinExistence type="predicted"/>
<name>A0A6A6H5T7_VIRVR</name>
<keyword evidence="1" id="KW-0812">Transmembrane</keyword>
<keyword evidence="3" id="KW-1185">Reference proteome</keyword>
<feature type="transmembrane region" description="Helical" evidence="1">
    <location>
        <begin position="52"/>
        <end position="71"/>
    </location>
</feature>
<evidence type="ECO:0000313" key="2">
    <source>
        <dbReference type="EMBL" id="KAF2233355.1"/>
    </source>
</evidence>
<accession>A0A6A6H5T7</accession>
<dbReference type="AlphaFoldDB" id="A0A6A6H5T7"/>
<sequence>MSFTNRPVYTRMVEAAYSFLVAALGFVSFLAGPASAGQTSNQLTFGKVNVGTLVAAIPFGTLISLSLALGISSILEPYSRYARDLRTWIDHWLDPCVDYCSWIFTYVIRNIQTYTAYWLACGLWAARYIVWYMRQLLRR</sequence>
<protein>
    <submittedName>
        <fullName evidence="2">Uncharacterized protein</fullName>
    </submittedName>
</protein>
<keyword evidence="1" id="KW-0472">Membrane</keyword>
<dbReference type="EMBL" id="ML991807">
    <property type="protein sequence ID" value="KAF2233355.1"/>
    <property type="molecule type" value="Genomic_DNA"/>
</dbReference>
<keyword evidence="1" id="KW-1133">Transmembrane helix</keyword>
<reference evidence="2" key="1">
    <citation type="journal article" date="2020" name="Stud. Mycol.">
        <title>101 Dothideomycetes genomes: a test case for predicting lifestyles and emergence of pathogens.</title>
        <authorList>
            <person name="Haridas S."/>
            <person name="Albert R."/>
            <person name="Binder M."/>
            <person name="Bloem J."/>
            <person name="Labutti K."/>
            <person name="Salamov A."/>
            <person name="Andreopoulos B."/>
            <person name="Baker S."/>
            <person name="Barry K."/>
            <person name="Bills G."/>
            <person name="Bluhm B."/>
            <person name="Cannon C."/>
            <person name="Castanera R."/>
            <person name="Culley D."/>
            <person name="Daum C."/>
            <person name="Ezra D."/>
            <person name="Gonzalez J."/>
            <person name="Henrissat B."/>
            <person name="Kuo A."/>
            <person name="Liang C."/>
            <person name="Lipzen A."/>
            <person name="Lutzoni F."/>
            <person name="Magnuson J."/>
            <person name="Mondo S."/>
            <person name="Nolan M."/>
            <person name="Ohm R."/>
            <person name="Pangilinan J."/>
            <person name="Park H.-J."/>
            <person name="Ramirez L."/>
            <person name="Alfaro M."/>
            <person name="Sun H."/>
            <person name="Tritt A."/>
            <person name="Yoshinaga Y."/>
            <person name="Zwiers L.-H."/>
            <person name="Turgeon B."/>
            <person name="Goodwin S."/>
            <person name="Spatafora J."/>
            <person name="Crous P."/>
            <person name="Grigoriev I."/>
        </authorList>
    </citation>
    <scope>NUCLEOTIDE SEQUENCE</scope>
    <source>
        <strain evidence="2">Tuck. ex Michener</strain>
    </source>
</reference>
<evidence type="ECO:0000256" key="1">
    <source>
        <dbReference type="SAM" id="Phobius"/>
    </source>
</evidence>
<gene>
    <name evidence="2" type="ORF">EV356DRAFT_207583</name>
</gene>
<organism evidence="2 3">
    <name type="scientific">Viridothelium virens</name>
    <name type="common">Speckled blister lichen</name>
    <name type="synonym">Trypethelium virens</name>
    <dbReference type="NCBI Taxonomy" id="1048519"/>
    <lineage>
        <taxon>Eukaryota</taxon>
        <taxon>Fungi</taxon>
        <taxon>Dikarya</taxon>
        <taxon>Ascomycota</taxon>
        <taxon>Pezizomycotina</taxon>
        <taxon>Dothideomycetes</taxon>
        <taxon>Dothideomycetes incertae sedis</taxon>
        <taxon>Trypetheliales</taxon>
        <taxon>Trypetheliaceae</taxon>
        <taxon>Viridothelium</taxon>
    </lineage>
</organism>
<feature type="transmembrane region" description="Helical" evidence="1">
    <location>
        <begin position="114"/>
        <end position="133"/>
    </location>
</feature>
<evidence type="ECO:0000313" key="3">
    <source>
        <dbReference type="Proteomes" id="UP000800092"/>
    </source>
</evidence>